<evidence type="ECO:0000313" key="2">
    <source>
        <dbReference type="Proteomes" id="UP000030351"/>
    </source>
</evidence>
<dbReference type="RefSeq" id="WP_034889526.1">
    <property type="nucleotide sequence ID" value="NZ_JRUQ01000021.1"/>
</dbReference>
<evidence type="ECO:0000313" key="1">
    <source>
        <dbReference type="EMBL" id="KGT94970.1"/>
    </source>
</evidence>
<dbReference type="AlphaFoldDB" id="A0A0A3Z801"/>
<reference evidence="1 2" key="1">
    <citation type="submission" date="2014-10" db="EMBL/GenBank/DDBJ databases">
        <title>Genome sequence of Erwinia typographi M043b.</title>
        <authorList>
            <person name="Chan K.-G."/>
            <person name="Tan W.-S."/>
        </authorList>
    </citation>
    <scope>NUCLEOTIDE SEQUENCE [LARGE SCALE GENOMIC DNA]</scope>
    <source>
        <strain evidence="1 2">M043b</strain>
    </source>
</reference>
<name>A0A0A3Z801_9GAMM</name>
<accession>A0A0A3Z801</accession>
<protein>
    <submittedName>
        <fullName evidence="1">Uncharacterized protein</fullName>
    </submittedName>
</protein>
<organism evidence="1 2">
    <name type="scientific">Erwinia typographi</name>
    <dbReference type="NCBI Taxonomy" id="371042"/>
    <lineage>
        <taxon>Bacteria</taxon>
        <taxon>Pseudomonadati</taxon>
        <taxon>Pseudomonadota</taxon>
        <taxon>Gammaproteobacteria</taxon>
        <taxon>Enterobacterales</taxon>
        <taxon>Erwiniaceae</taxon>
        <taxon>Erwinia</taxon>
    </lineage>
</organism>
<keyword evidence="2" id="KW-1185">Reference proteome</keyword>
<dbReference type="Proteomes" id="UP000030351">
    <property type="component" value="Unassembled WGS sequence"/>
</dbReference>
<sequence length="139" mass="15800">MYSPIFVSFFTGNWIYPQMAEQLAHSLDGMGLHLDICGIESGDNWLANTRLKAGFIRQMLDIYPRIVRVDADSDIHKLQHMLLNFLEDLFLRPHSSVPGRVWHVSVMDWSSKIGQRPSAMIGDGLLMSMAAPMNRLLMP</sequence>
<proteinExistence type="predicted"/>
<dbReference type="EMBL" id="JRUQ01000021">
    <property type="protein sequence ID" value="KGT94970.1"/>
    <property type="molecule type" value="Genomic_DNA"/>
</dbReference>
<gene>
    <name evidence="1" type="ORF">NG99_06045</name>
</gene>
<dbReference type="eggNOG" id="ENOG5032ZET">
    <property type="taxonomic scope" value="Bacteria"/>
</dbReference>
<comment type="caution">
    <text evidence="1">The sequence shown here is derived from an EMBL/GenBank/DDBJ whole genome shotgun (WGS) entry which is preliminary data.</text>
</comment>